<dbReference type="Proteomes" id="UP000426424">
    <property type="component" value="Chromosome"/>
</dbReference>
<dbReference type="EMBL" id="CP039268">
    <property type="protein sequence ID" value="QGU32420.1"/>
    <property type="molecule type" value="Genomic_DNA"/>
</dbReference>
<evidence type="ECO:0000256" key="3">
    <source>
        <dbReference type="ARBA" id="ARBA00022884"/>
    </source>
</evidence>
<keyword evidence="7" id="KW-1185">Reference proteome</keyword>
<dbReference type="NCBIfam" id="TIGR01903">
    <property type="entry name" value="cas5_csm4"/>
    <property type="match status" value="1"/>
</dbReference>
<evidence type="ECO:0000256" key="5">
    <source>
        <dbReference type="SAM" id="MobiDB-lite"/>
    </source>
</evidence>
<evidence type="ECO:0000256" key="2">
    <source>
        <dbReference type="ARBA" id="ARBA00016109"/>
    </source>
</evidence>
<dbReference type="KEGG" id="ttp:E6P07_05090"/>
<organism evidence="6 7">
    <name type="scientific">Thermochromatium tepidum ATCC 43061</name>
    <dbReference type="NCBI Taxonomy" id="316276"/>
    <lineage>
        <taxon>Bacteria</taxon>
        <taxon>Pseudomonadati</taxon>
        <taxon>Pseudomonadota</taxon>
        <taxon>Gammaproteobacteria</taxon>
        <taxon>Chromatiales</taxon>
        <taxon>Chromatiaceae</taxon>
        <taxon>Thermochromatium</taxon>
    </lineage>
</organism>
<evidence type="ECO:0000256" key="1">
    <source>
        <dbReference type="ARBA" id="ARBA00005772"/>
    </source>
</evidence>
<dbReference type="GO" id="GO:0003723">
    <property type="term" value="F:RNA binding"/>
    <property type="evidence" value="ECO:0007669"/>
    <property type="project" value="UniProtKB-KW"/>
</dbReference>
<feature type="compositionally biased region" description="Polar residues" evidence="5">
    <location>
        <begin position="128"/>
        <end position="143"/>
    </location>
</feature>
<evidence type="ECO:0000313" key="7">
    <source>
        <dbReference type="Proteomes" id="UP000426424"/>
    </source>
</evidence>
<evidence type="ECO:0000313" key="6">
    <source>
        <dbReference type="EMBL" id="QGU32420.1"/>
    </source>
</evidence>
<gene>
    <name evidence="6" type="ORF">E6P07_05090</name>
</gene>
<reference evidence="6 7" key="1">
    <citation type="submission" date="2019-12" db="EMBL/GenBank/DDBJ databases">
        <title>The complete genome of the thermophilic, anoxygenic phototrophic gammaproteobacterium Thermochromatium tepidum.</title>
        <authorList>
            <person name="Sattley W.M."/>
            <person name="Swingley W.D."/>
            <person name="Burchell B.M."/>
            <person name="Gurbani S.A."/>
            <person name="Kujawa C.M."/>
            <person name="Nuccio D.A."/>
            <person name="Schladweiler J."/>
            <person name="Shaffer K.N."/>
            <person name="Stokes L.M."/>
            <person name="Touchman J.W."/>
            <person name="Blankenship R.E."/>
            <person name="Madigan M.T."/>
        </authorList>
    </citation>
    <scope>NUCLEOTIDE SEQUENCE [LARGE SCALE GENOMIC DNA]</scope>
    <source>
        <strain evidence="6 7">ATCC 43061</strain>
    </source>
</reference>
<keyword evidence="4" id="KW-0051">Antiviral defense</keyword>
<accession>A0A6I6EE40</accession>
<sequence>METLALRLRPLTAFGSLLLGDTLFGQLCWAARHRFGVKRLTALLAGYTAGRPFAVVSDALPEGYLPRPALPLSLFREIPGADRKQAKRRHWIPLTALSVPLLDWLGQAHSDGELLAAQRSETDPPRSLSLTHPQPHNSLNRLTGTTGRGEFAPYTQMQRWHAPGVALVCRLVFDPERLSGDEIAQLFADIGTSGFGRDASIGLGKFDVETIPNAPWPQQDNANACLTLAPCAPQGLAWDADRCFYEVFTRFGRHGDLAVHEGNPFKTPLLLARAGAILTPRRMPESPFIGQGLGGDGSLSKVIPETVHQGYAPCIPIHLPLLEVAA</sequence>
<keyword evidence="3" id="KW-0694">RNA-binding</keyword>
<comment type="similarity">
    <text evidence="1">Belongs to the CRISPR-associated Csm4 family.</text>
</comment>
<dbReference type="OrthoDB" id="9790529at2"/>
<proteinExistence type="inferred from homology"/>
<dbReference type="InterPro" id="IPR005510">
    <property type="entry name" value="Csm4"/>
</dbReference>
<dbReference type="AlphaFoldDB" id="A0A6I6EE40"/>
<dbReference type="RefSeq" id="WP_153974618.1">
    <property type="nucleotide sequence ID" value="NZ_CP039268.1"/>
</dbReference>
<evidence type="ECO:0000256" key="4">
    <source>
        <dbReference type="ARBA" id="ARBA00023118"/>
    </source>
</evidence>
<protein>
    <recommendedName>
        <fullName evidence="2">CRISPR system Cms protein Csm4</fullName>
    </recommendedName>
</protein>
<name>A0A6I6EE40_THETI</name>
<dbReference type="GO" id="GO:0051607">
    <property type="term" value="P:defense response to virus"/>
    <property type="evidence" value="ECO:0007669"/>
    <property type="project" value="UniProtKB-KW"/>
</dbReference>
<feature type="region of interest" description="Disordered" evidence="5">
    <location>
        <begin position="117"/>
        <end position="143"/>
    </location>
</feature>